<keyword evidence="1" id="KW-0175">Coiled coil</keyword>
<reference evidence="3" key="3">
    <citation type="submission" date="2016-03" db="UniProtKB">
        <authorList>
            <consortium name="EnsemblProtists"/>
        </authorList>
    </citation>
    <scope>IDENTIFICATION</scope>
</reference>
<evidence type="ECO:0008006" key="5">
    <source>
        <dbReference type="Google" id="ProtNLM"/>
    </source>
</evidence>
<evidence type="ECO:0000313" key="2">
    <source>
        <dbReference type="EMBL" id="EKX39086.1"/>
    </source>
</evidence>
<dbReference type="HOGENOM" id="CLU_272080_0_0_1"/>
<organism evidence="2">
    <name type="scientific">Guillardia theta (strain CCMP2712)</name>
    <name type="common">Cryptophyte</name>
    <dbReference type="NCBI Taxonomy" id="905079"/>
    <lineage>
        <taxon>Eukaryota</taxon>
        <taxon>Cryptophyceae</taxon>
        <taxon>Pyrenomonadales</taxon>
        <taxon>Geminigeraceae</taxon>
        <taxon>Guillardia</taxon>
    </lineage>
</organism>
<reference evidence="4" key="2">
    <citation type="submission" date="2012-11" db="EMBL/GenBank/DDBJ databases">
        <authorList>
            <person name="Kuo A."/>
            <person name="Curtis B.A."/>
            <person name="Tanifuji G."/>
            <person name="Burki F."/>
            <person name="Gruber A."/>
            <person name="Irimia M."/>
            <person name="Maruyama S."/>
            <person name="Arias M.C."/>
            <person name="Ball S.G."/>
            <person name="Gile G.H."/>
            <person name="Hirakawa Y."/>
            <person name="Hopkins J.F."/>
            <person name="Rensing S.A."/>
            <person name="Schmutz J."/>
            <person name="Symeonidi A."/>
            <person name="Elias M."/>
            <person name="Eveleigh R.J."/>
            <person name="Herman E.K."/>
            <person name="Klute M.J."/>
            <person name="Nakayama T."/>
            <person name="Obornik M."/>
            <person name="Reyes-Prieto A."/>
            <person name="Armbrust E.V."/>
            <person name="Aves S.J."/>
            <person name="Beiko R.G."/>
            <person name="Coutinho P."/>
            <person name="Dacks J.B."/>
            <person name="Durnford D.G."/>
            <person name="Fast N.M."/>
            <person name="Green B.R."/>
            <person name="Grisdale C."/>
            <person name="Hempe F."/>
            <person name="Henrissat B."/>
            <person name="Hoppner M.P."/>
            <person name="Ishida K.-I."/>
            <person name="Kim E."/>
            <person name="Koreny L."/>
            <person name="Kroth P.G."/>
            <person name="Liu Y."/>
            <person name="Malik S.-B."/>
            <person name="Maier U.G."/>
            <person name="McRose D."/>
            <person name="Mock T."/>
            <person name="Neilson J.A."/>
            <person name="Onodera N.T."/>
            <person name="Poole A.M."/>
            <person name="Pritham E.J."/>
            <person name="Richards T.A."/>
            <person name="Rocap G."/>
            <person name="Roy S.W."/>
            <person name="Sarai C."/>
            <person name="Schaack S."/>
            <person name="Shirato S."/>
            <person name="Slamovits C.H."/>
            <person name="Spencer D.F."/>
            <person name="Suzuki S."/>
            <person name="Worden A.Z."/>
            <person name="Zauner S."/>
            <person name="Barry K."/>
            <person name="Bell C."/>
            <person name="Bharti A.K."/>
            <person name="Crow J.A."/>
            <person name="Grimwood J."/>
            <person name="Kramer R."/>
            <person name="Lindquist E."/>
            <person name="Lucas S."/>
            <person name="Salamov A."/>
            <person name="McFadden G.I."/>
            <person name="Lane C.E."/>
            <person name="Keeling P.J."/>
            <person name="Gray M.W."/>
            <person name="Grigoriev I.V."/>
            <person name="Archibald J.M."/>
        </authorList>
    </citation>
    <scope>NUCLEOTIDE SEQUENCE</scope>
    <source>
        <strain evidence="4">CCMP2712</strain>
    </source>
</reference>
<name>L1IS40_GUITC</name>
<dbReference type="PaxDb" id="55529-EKX39086"/>
<dbReference type="KEGG" id="gtt:GUITHDRAFT_114742"/>
<dbReference type="EMBL" id="JH993042">
    <property type="protein sequence ID" value="EKX39086.1"/>
    <property type="molecule type" value="Genomic_DNA"/>
</dbReference>
<dbReference type="GeneID" id="17295830"/>
<accession>L1IS40</accession>
<reference evidence="2 4" key="1">
    <citation type="journal article" date="2012" name="Nature">
        <title>Algal genomes reveal evolutionary mosaicism and the fate of nucleomorphs.</title>
        <authorList>
            <consortium name="DOE Joint Genome Institute"/>
            <person name="Curtis B.A."/>
            <person name="Tanifuji G."/>
            <person name="Burki F."/>
            <person name="Gruber A."/>
            <person name="Irimia M."/>
            <person name="Maruyama S."/>
            <person name="Arias M.C."/>
            <person name="Ball S.G."/>
            <person name="Gile G.H."/>
            <person name="Hirakawa Y."/>
            <person name="Hopkins J.F."/>
            <person name="Kuo A."/>
            <person name="Rensing S.A."/>
            <person name="Schmutz J."/>
            <person name="Symeonidi A."/>
            <person name="Elias M."/>
            <person name="Eveleigh R.J."/>
            <person name="Herman E.K."/>
            <person name="Klute M.J."/>
            <person name="Nakayama T."/>
            <person name="Obornik M."/>
            <person name="Reyes-Prieto A."/>
            <person name="Armbrust E.V."/>
            <person name="Aves S.J."/>
            <person name="Beiko R.G."/>
            <person name="Coutinho P."/>
            <person name="Dacks J.B."/>
            <person name="Durnford D.G."/>
            <person name="Fast N.M."/>
            <person name="Green B.R."/>
            <person name="Grisdale C.J."/>
            <person name="Hempel F."/>
            <person name="Henrissat B."/>
            <person name="Hoppner M.P."/>
            <person name="Ishida K."/>
            <person name="Kim E."/>
            <person name="Koreny L."/>
            <person name="Kroth P.G."/>
            <person name="Liu Y."/>
            <person name="Malik S.B."/>
            <person name="Maier U.G."/>
            <person name="McRose D."/>
            <person name="Mock T."/>
            <person name="Neilson J.A."/>
            <person name="Onodera N.T."/>
            <person name="Poole A.M."/>
            <person name="Pritham E.J."/>
            <person name="Richards T.A."/>
            <person name="Rocap G."/>
            <person name="Roy S.W."/>
            <person name="Sarai C."/>
            <person name="Schaack S."/>
            <person name="Shirato S."/>
            <person name="Slamovits C.H."/>
            <person name="Spencer D.F."/>
            <person name="Suzuki S."/>
            <person name="Worden A.Z."/>
            <person name="Zauner S."/>
            <person name="Barry K."/>
            <person name="Bell C."/>
            <person name="Bharti A.K."/>
            <person name="Crow J.A."/>
            <person name="Grimwood J."/>
            <person name="Kramer R."/>
            <person name="Lindquist E."/>
            <person name="Lucas S."/>
            <person name="Salamov A."/>
            <person name="McFadden G.I."/>
            <person name="Lane C.E."/>
            <person name="Keeling P.J."/>
            <person name="Gray M.W."/>
            <person name="Grigoriev I.V."/>
            <person name="Archibald J.M."/>
        </authorList>
    </citation>
    <scope>NUCLEOTIDE SEQUENCE</scope>
    <source>
        <strain evidence="2 4">CCMP2712</strain>
    </source>
</reference>
<dbReference type="OMA" id="RATHAIA"/>
<dbReference type="Proteomes" id="UP000011087">
    <property type="component" value="Unassembled WGS sequence"/>
</dbReference>
<feature type="coiled-coil region" evidence="1">
    <location>
        <begin position="841"/>
        <end position="875"/>
    </location>
</feature>
<proteinExistence type="predicted"/>
<dbReference type="AlphaFoldDB" id="L1IS40"/>
<protein>
    <recommendedName>
        <fullName evidence="5">Sfi1 spindle body domain-containing protein</fullName>
    </recommendedName>
</protein>
<keyword evidence="4" id="KW-1185">Reference proteome</keyword>
<evidence type="ECO:0000313" key="4">
    <source>
        <dbReference type="Proteomes" id="UP000011087"/>
    </source>
</evidence>
<feature type="coiled-coil region" evidence="1">
    <location>
        <begin position="179"/>
        <end position="213"/>
    </location>
</feature>
<sequence length="1189" mass="137068">MIHARLAAAFDFYLDLVTWRKRARELCGRVLGRWLHRTQAASFATWRAAAVRRRRMCLLADRLEARRRAWALSQGFDLWLGHAETGRAARRVGGLEQACSELSAKLGHRTERLEELARQSVARRIQGHTAEAFRRLVEGVAESRRRRALDRRAQTRRELTGLGRAFEAFADAVSEHRALRDQDREVSRLEGQLQSEQRRSEELAQHLDALKQSLHARLDRQAASDETRAAFEGLRSATGRARRARQICRKALGKMRCRDLSQGLERWRSATSAARVRRQACTRAVKRWQAGLASRAYDKWAEEADKARSERLRQAQRDRRQLALCERVLRRMIHARLAAAFDFYLDLVTWRKRARELCGRVLGRWLHRTQAASFATWRAAAVRRRRMCLLADRLEARRRAWALSQGFDLWLGHAETGRAARRVGGLEQACSELSAKLGHRTERLEELARQSVARRIQGHTAEAFRRLVEGVAESRRRRALDRRAQTRRELTGLGRAFEAFADAVSEHRALRDQDREVSRLEGQLQSEQRRSEELAQHLDALKQSLHARLDRQAASDETRAAFEGLRSATGRARRARQICRKALGKMRCRDLSQGLERWRSATSAARVRRQACTRAVKRWQAGLASRAYDKWAEEADKARSERLRQAQRDRRQLALCERVLRRMIHARLAAAFDFYLDLVTWRKRARELCGRVLGRWLHRTQAASFATWRAAAVRRRRMCLLADRLEARRRAWALSQGFDLWLGHAETGRAARRVGGLEQACSELSAKLGHRTERLEELARQSVARRIQGHTAEAFRRLVEGVAESRRRRALDRRAQTRRELTGLGRAFEAFADAVSEHRALRDQDREVSRLEGQLQSEQRRSEELAQHLDALKQSLHARLDRQAASDETRAAFEGLRSATGRARRARQICRKALGKMRCRDLSQGLERWRSATSAARVRRQACTRAVKRWQAGLASRAYDKWAEEADKARSERLRQAQRDRRQLALCERVLRRMIHARLAAAFDFYLDLVTWRKRARELCGRVLGRWLHRTQAASFATWRAAAVRRRRMCLLADRLEARRRAWALSQGFDLWLGHAETGRAARRVGGLEQACSELSAKLGHRTERLEELARQSVARRIQGHTAEAFRRLVEGVAESPMGSGRFVVSFNLNGINTRCIQLSIDGHHGMRNRFIRIVVMRVGLGNLPQQSV</sequence>
<feature type="coiled-coil region" evidence="1">
    <location>
        <begin position="510"/>
        <end position="544"/>
    </location>
</feature>
<dbReference type="EnsemblProtists" id="EKX39086">
    <property type="protein sequence ID" value="EKX39086"/>
    <property type="gene ID" value="GUITHDRAFT_114742"/>
</dbReference>
<dbReference type="RefSeq" id="XP_005826066.1">
    <property type="nucleotide sequence ID" value="XM_005826009.1"/>
</dbReference>
<evidence type="ECO:0000313" key="3">
    <source>
        <dbReference type="EnsemblProtists" id="EKX39086"/>
    </source>
</evidence>
<evidence type="ECO:0000256" key="1">
    <source>
        <dbReference type="SAM" id="Coils"/>
    </source>
</evidence>
<gene>
    <name evidence="2" type="ORF">GUITHDRAFT_114742</name>
</gene>